<dbReference type="SUPFAM" id="SSF47336">
    <property type="entry name" value="ACP-like"/>
    <property type="match status" value="1"/>
</dbReference>
<comment type="caution">
    <text evidence="2">The sequence shown here is derived from an EMBL/GenBank/DDBJ whole genome shotgun (WGS) entry which is preliminary data.</text>
</comment>
<dbReference type="Pfam" id="PF00550">
    <property type="entry name" value="PP-binding"/>
    <property type="match status" value="1"/>
</dbReference>
<dbReference type="RefSeq" id="WP_192760377.1">
    <property type="nucleotide sequence ID" value="NZ_JADBDZ010000001.1"/>
</dbReference>
<dbReference type="Proteomes" id="UP000627838">
    <property type="component" value="Unassembled WGS sequence"/>
</dbReference>
<keyword evidence="3" id="KW-1185">Reference proteome</keyword>
<sequence>MTDRDPASIEERVVEIVAEVLGLATAEVGPETVLAAHAWDSIASLEALAQLEARLRVTLDLRVFHGVRTVGDLVAAVAADDAGRAAAAP</sequence>
<reference evidence="2 3" key="1">
    <citation type="submission" date="2020-10" db="EMBL/GenBank/DDBJ databases">
        <title>Sequencing the genomes of 1000 actinobacteria strains.</title>
        <authorList>
            <person name="Klenk H.-P."/>
        </authorList>
    </citation>
    <scope>NUCLEOTIDE SEQUENCE [LARGE SCALE GENOMIC DNA]</scope>
    <source>
        <strain evidence="2 3">DSM 46744</strain>
    </source>
</reference>
<dbReference type="Gene3D" id="1.10.1200.10">
    <property type="entry name" value="ACP-like"/>
    <property type="match status" value="1"/>
</dbReference>
<proteinExistence type="predicted"/>
<name>A0ABR9JTL4_9ACTN</name>
<evidence type="ECO:0000313" key="3">
    <source>
        <dbReference type="Proteomes" id="UP000627838"/>
    </source>
</evidence>
<organism evidence="2 3">
    <name type="scientific">Actinomadura algeriensis</name>
    <dbReference type="NCBI Taxonomy" id="1679523"/>
    <lineage>
        <taxon>Bacteria</taxon>
        <taxon>Bacillati</taxon>
        <taxon>Actinomycetota</taxon>
        <taxon>Actinomycetes</taxon>
        <taxon>Streptosporangiales</taxon>
        <taxon>Thermomonosporaceae</taxon>
        <taxon>Actinomadura</taxon>
    </lineage>
</organism>
<gene>
    <name evidence="2" type="ORF">H4W34_003747</name>
</gene>
<evidence type="ECO:0000313" key="2">
    <source>
        <dbReference type="EMBL" id="MBE1533914.1"/>
    </source>
</evidence>
<dbReference type="PROSITE" id="PS50075">
    <property type="entry name" value="CARRIER"/>
    <property type="match status" value="1"/>
</dbReference>
<dbReference type="InterPro" id="IPR009081">
    <property type="entry name" value="PP-bd_ACP"/>
</dbReference>
<dbReference type="InterPro" id="IPR036736">
    <property type="entry name" value="ACP-like_sf"/>
</dbReference>
<feature type="domain" description="Carrier" evidence="1">
    <location>
        <begin position="7"/>
        <end position="81"/>
    </location>
</feature>
<evidence type="ECO:0000259" key="1">
    <source>
        <dbReference type="PROSITE" id="PS50075"/>
    </source>
</evidence>
<dbReference type="EMBL" id="JADBDZ010000001">
    <property type="protein sequence ID" value="MBE1533914.1"/>
    <property type="molecule type" value="Genomic_DNA"/>
</dbReference>
<protein>
    <submittedName>
        <fullName evidence="2">Acyl carrier protein</fullName>
    </submittedName>
</protein>
<accession>A0ABR9JTL4</accession>